<dbReference type="AlphaFoldDB" id="A0AAD5JH86"/>
<comment type="caution">
    <text evidence="1">The sequence shown here is derived from an EMBL/GenBank/DDBJ whole genome shotgun (WGS) entry which is preliminary data.</text>
</comment>
<name>A0AAD5JH86_ACENE</name>
<sequence>MQVLDTVGDKGLEAVGSNCPSLEELCVFPADPFDDDTIQGVTEAGFVAVSFGCPRLHHVLYFCQQMPNVDVSTIVQNCPDFTHLLSTLHKGTNSPFLYKLQTTNKGIGS</sequence>
<protein>
    <submittedName>
        <fullName evidence="1">Uncharacterized protein</fullName>
    </submittedName>
</protein>
<accession>A0AAD5JH86</accession>
<gene>
    <name evidence="1" type="ORF">LWI28_025957</name>
</gene>
<dbReference type="Proteomes" id="UP001064489">
    <property type="component" value="Chromosome 13"/>
</dbReference>
<dbReference type="EMBL" id="JAJSOW010000002">
    <property type="protein sequence ID" value="KAI9199015.1"/>
    <property type="molecule type" value="Genomic_DNA"/>
</dbReference>
<dbReference type="Gene3D" id="3.80.10.10">
    <property type="entry name" value="Ribonuclease Inhibitor"/>
    <property type="match status" value="1"/>
</dbReference>
<proteinExistence type="predicted"/>
<dbReference type="InterPro" id="IPR032675">
    <property type="entry name" value="LRR_dom_sf"/>
</dbReference>
<evidence type="ECO:0000313" key="2">
    <source>
        <dbReference type="Proteomes" id="UP001064489"/>
    </source>
</evidence>
<organism evidence="1 2">
    <name type="scientific">Acer negundo</name>
    <name type="common">Box elder</name>
    <dbReference type="NCBI Taxonomy" id="4023"/>
    <lineage>
        <taxon>Eukaryota</taxon>
        <taxon>Viridiplantae</taxon>
        <taxon>Streptophyta</taxon>
        <taxon>Embryophyta</taxon>
        <taxon>Tracheophyta</taxon>
        <taxon>Spermatophyta</taxon>
        <taxon>Magnoliopsida</taxon>
        <taxon>eudicotyledons</taxon>
        <taxon>Gunneridae</taxon>
        <taxon>Pentapetalae</taxon>
        <taxon>rosids</taxon>
        <taxon>malvids</taxon>
        <taxon>Sapindales</taxon>
        <taxon>Sapindaceae</taxon>
        <taxon>Hippocastanoideae</taxon>
        <taxon>Acereae</taxon>
        <taxon>Acer</taxon>
    </lineage>
</organism>
<reference evidence="1 2" key="1">
    <citation type="journal article" date="2022" name="Plant J.">
        <title>Strategies of tolerance reflected in two North American maple genomes.</title>
        <authorList>
            <person name="McEvoy S.L."/>
            <person name="Sezen U.U."/>
            <person name="Trouern-Trend A."/>
            <person name="McMahon S.M."/>
            <person name="Schaberg P.G."/>
            <person name="Yang J."/>
            <person name="Wegrzyn J.L."/>
            <person name="Swenson N.G."/>
        </authorList>
    </citation>
    <scope>NUCLEOTIDE SEQUENCE [LARGE SCALE GENOMIC DNA]</scope>
    <source>
        <strain evidence="1">91603</strain>
    </source>
</reference>
<keyword evidence="2" id="KW-1185">Reference proteome</keyword>
<evidence type="ECO:0000313" key="1">
    <source>
        <dbReference type="EMBL" id="KAI9199015.1"/>
    </source>
</evidence>